<organism evidence="2 3">
    <name type="scientific">Heterorhabditis bacteriophora</name>
    <name type="common">Entomopathogenic nematode worm</name>
    <dbReference type="NCBI Taxonomy" id="37862"/>
    <lineage>
        <taxon>Eukaryota</taxon>
        <taxon>Metazoa</taxon>
        <taxon>Ecdysozoa</taxon>
        <taxon>Nematoda</taxon>
        <taxon>Chromadorea</taxon>
        <taxon>Rhabditida</taxon>
        <taxon>Rhabditina</taxon>
        <taxon>Rhabditomorpha</taxon>
        <taxon>Strongyloidea</taxon>
        <taxon>Heterorhabditidae</taxon>
        <taxon>Heterorhabditis</taxon>
    </lineage>
</organism>
<accession>A0A1I7X6A0</accession>
<feature type="region of interest" description="Disordered" evidence="1">
    <location>
        <begin position="1"/>
        <end position="61"/>
    </location>
</feature>
<feature type="compositionally biased region" description="Basic and acidic residues" evidence="1">
    <location>
        <begin position="37"/>
        <end position="57"/>
    </location>
</feature>
<proteinExistence type="predicted"/>
<evidence type="ECO:0000313" key="3">
    <source>
        <dbReference type="WBParaSite" id="Hba_12957"/>
    </source>
</evidence>
<protein>
    <submittedName>
        <fullName evidence="3">Uncharacterized protein</fullName>
    </submittedName>
</protein>
<dbReference type="AlphaFoldDB" id="A0A1I7X6A0"/>
<evidence type="ECO:0000313" key="2">
    <source>
        <dbReference type="Proteomes" id="UP000095283"/>
    </source>
</evidence>
<evidence type="ECO:0000256" key="1">
    <source>
        <dbReference type="SAM" id="MobiDB-lite"/>
    </source>
</evidence>
<dbReference type="WBParaSite" id="Hba_12957">
    <property type="protein sequence ID" value="Hba_12957"/>
    <property type="gene ID" value="Hba_12957"/>
</dbReference>
<dbReference type="Proteomes" id="UP000095283">
    <property type="component" value="Unplaced"/>
</dbReference>
<keyword evidence="2" id="KW-1185">Reference proteome</keyword>
<feature type="compositionally biased region" description="Basic and acidic residues" evidence="1">
    <location>
        <begin position="16"/>
        <end position="28"/>
    </location>
</feature>
<name>A0A1I7X6A0_HETBA</name>
<sequence length="128" mass="15115">MADEEAAKNISNMQIRENDEKTEREQDNVPRGTKNVEMVRKESEDSHIEDPKKEKNKERRKKKIFEFANSRKLENKNKPFTTTRDLYSAQHFVLRGLLQLRTGLAIRLQHQIVILLNIICLVLCKVHF</sequence>
<reference evidence="3" key="1">
    <citation type="submission" date="2016-11" db="UniProtKB">
        <authorList>
            <consortium name="WormBaseParasite"/>
        </authorList>
    </citation>
    <scope>IDENTIFICATION</scope>
</reference>